<name>A0A1L3NB86_CLOSG</name>
<reference evidence="1 2" key="1">
    <citation type="submission" date="2015-11" db="EMBL/GenBank/DDBJ databases">
        <authorList>
            <person name="Hill K.K."/>
            <person name="Shirey T.B."/>
            <person name="Raphael B."/>
            <person name="Daligault H.E."/>
            <person name="Davenport K.W."/>
            <person name="Bruce D.C."/>
            <person name="Foley B.T."/>
            <person name="Johnson S.L."/>
        </authorList>
    </citation>
    <scope>NUCLEOTIDE SEQUENCE [LARGE SCALE GENOMIC DNA]</scope>
    <source>
        <strain evidence="1 2">CDC_1632</strain>
    </source>
</reference>
<organism evidence="1 2">
    <name type="scientific">Clostridium sporogenes</name>
    <dbReference type="NCBI Taxonomy" id="1509"/>
    <lineage>
        <taxon>Bacteria</taxon>
        <taxon>Bacillati</taxon>
        <taxon>Bacillota</taxon>
        <taxon>Clostridia</taxon>
        <taxon>Eubacteriales</taxon>
        <taxon>Clostridiaceae</taxon>
        <taxon>Clostridium</taxon>
    </lineage>
</organism>
<dbReference type="RefSeq" id="WP_045896548.1">
    <property type="nucleotide sequence ID" value="NZ_CP013243.1"/>
</dbReference>
<sequence length="147" mass="17514">MDKNEIIEKIKFIEMALEHGEELNLMCRPTYGCWGDFGGLKLFFLSESMTEESIINNDCNFYVVVNYSQVKDKKRKIKKYIESFCHCYDNFSFDKFFDQIDSDDSIDVPECTCKLPSQEEAEQWWYNDLLKKMEERSKFIKEKIGES</sequence>
<dbReference type="Proteomes" id="UP000182204">
    <property type="component" value="Chromosome"/>
</dbReference>
<accession>A0A1L3NB86</accession>
<gene>
    <name evidence="1" type="ORF">NPD5_3827</name>
</gene>
<evidence type="ECO:0000313" key="1">
    <source>
        <dbReference type="EMBL" id="APH13382.1"/>
    </source>
</evidence>
<evidence type="ECO:0000313" key="2">
    <source>
        <dbReference type="Proteomes" id="UP000182204"/>
    </source>
</evidence>
<dbReference type="AlphaFoldDB" id="A0A1L3NB86"/>
<proteinExistence type="predicted"/>
<protein>
    <submittedName>
        <fullName evidence="1">Uncharacterized protein</fullName>
    </submittedName>
</protein>
<dbReference type="EMBL" id="CP013243">
    <property type="protein sequence ID" value="APH13382.1"/>
    <property type="molecule type" value="Genomic_DNA"/>
</dbReference>